<dbReference type="EMBL" id="JABWUV010000012">
    <property type="protein sequence ID" value="KAF6314793.1"/>
    <property type="molecule type" value="Genomic_DNA"/>
</dbReference>
<name>A0A7J7UPH9_MYOMY</name>
<protein>
    <submittedName>
        <fullName evidence="1">Uncharacterized protein</fullName>
    </submittedName>
</protein>
<dbReference type="Proteomes" id="UP000527355">
    <property type="component" value="Unassembled WGS sequence"/>
</dbReference>
<evidence type="ECO:0000313" key="1">
    <source>
        <dbReference type="EMBL" id="KAF6314793.1"/>
    </source>
</evidence>
<keyword evidence="2" id="KW-1185">Reference proteome</keyword>
<organism evidence="1 2">
    <name type="scientific">Myotis myotis</name>
    <name type="common">Greater mouse-eared bat</name>
    <name type="synonym">Vespertilio myotis</name>
    <dbReference type="NCBI Taxonomy" id="51298"/>
    <lineage>
        <taxon>Eukaryota</taxon>
        <taxon>Metazoa</taxon>
        <taxon>Chordata</taxon>
        <taxon>Craniata</taxon>
        <taxon>Vertebrata</taxon>
        <taxon>Euteleostomi</taxon>
        <taxon>Mammalia</taxon>
        <taxon>Eutheria</taxon>
        <taxon>Laurasiatheria</taxon>
        <taxon>Chiroptera</taxon>
        <taxon>Yangochiroptera</taxon>
        <taxon>Vespertilionidae</taxon>
        <taxon>Myotis</taxon>
    </lineage>
</organism>
<proteinExistence type="predicted"/>
<reference evidence="1 2" key="1">
    <citation type="journal article" date="2020" name="Nature">
        <title>Six reference-quality genomes reveal evolution of bat adaptations.</title>
        <authorList>
            <person name="Jebb D."/>
            <person name="Huang Z."/>
            <person name="Pippel M."/>
            <person name="Hughes G.M."/>
            <person name="Lavrichenko K."/>
            <person name="Devanna P."/>
            <person name="Winkler S."/>
            <person name="Jermiin L.S."/>
            <person name="Skirmuntt E.C."/>
            <person name="Katzourakis A."/>
            <person name="Burkitt-Gray L."/>
            <person name="Ray D.A."/>
            <person name="Sullivan K.A.M."/>
            <person name="Roscito J.G."/>
            <person name="Kirilenko B.M."/>
            <person name="Davalos L.M."/>
            <person name="Corthals A.P."/>
            <person name="Power M.L."/>
            <person name="Jones G."/>
            <person name="Ransome R.D."/>
            <person name="Dechmann D.K.N."/>
            <person name="Locatelli A.G."/>
            <person name="Puechmaille S.J."/>
            <person name="Fedrigo O."/>
            <person name="Jarvis E.D."/>
            <person name="Hiller M."/>
            <person name="Vernes S.C."/>
            <person name="Myers E.W."/>
            <person name="Teeling E.C."/>
        </authorList>
    </citation>
    <scope>NUCLEOTIDE SEQUENCE [LARGE SCALE GENOMIC DNA]</scope>
    <source>
        <strain evidence="1">MMyoMyo1</strain>
        <tissue evidence="1">Flight muscle</tissue>
    </source>
</reference>
<dbReference type="AlphaFoldDB" id="A0A7J7UPH9"/>
<evidence type="ECO:0000313" key="2">
    <source>
        <dbReference type="Proteomes" id="UP000527355"/>
    </source>
</evidence>
<gene>
    <name evidence="1" type="ORF">mMyoMyo1_008587</name>
</gene>
<accession>A0A7J7UPH9</accession>
<sequence length="132" mass="14418">MLIRPDNRMTFWTSFQTSFQMKQPWRGLRQRQLGAIRQPGEQLGAIRQPGEQLGAISLAGRAVRGGQAEQLGSIRQAGKQLEASGRQAKWLGVIRQAGEQLRASALGLQEGSGRAEGPPPPLPLHEFRALGL</sequence>
<comment type="caution">
    <text evidence="1">The sequence shown here is derived from an EMBL/GenBank/DDBJ whole genome shotgun (WGS) entry which is preliminary data.</text>
</comment>